<dbReference type="WBParaSite" id="nRc.2.0.1.t23414-RA">
    <property type="protein sequence ID" value="nRc.2.0.1.t23414-RA"/>
    <property type="gene ID" value="nRc.2.0.1.g23414"/>
</dbReference>
<dbReference type="Proteomes" id="UP000887565">
    <property type="component" value="Unplaced"/>
</dbReference>
<evidence type="ECO:0000313" key="2">
    <source>
        <dbReference type="WBParaSite" id="nRc.2.0.1.t23414-RA"/>
    </source>
</evidence>
<proteinExistence type="predicted"/>
<evidence type="ECO:0000313" key="1">
    <source>
        <dbReference type="Proteomes" id="UP000887565"/>
    </source>
</evidence>
<organism evidence="1 2">
    <name type="scientific">Romanomermis culicivorax</name>
    <name type="common">Nematode worm</name>
    <dbReference type="NCBI Taxonomy" id="13658"/>
    <lineage>
        <taxon>Eukaryota</taxon>
        <taxon>Metazoa</taxon>
        <taxon>Ecdysozoa</taxon>
        <taxon>Nematoda</taxon>
        <taxon>Enoplea</taxon>
        <taxon>Dorylaimia</taxon>
        <taxon>Mermithida</taxon>
        <taxon>Mermithoidea</taxon>
        <taxon>Mermithidae</taxon>
        <taxon>Romanomermis</taxon>
    </lineage>
</organism>
<protein>
    <submittedName>
        <fullName evidence="2">Uncharacterized protein</fullName>
    </submittedName>
</protein>
<name>A0A915JAA6_ROMCU</name>
<keyword evidence="1" id="KW-1185">Reference proteome</keyword>
<accession>A0A915JAA6</accession>
<sequence length="82" mass="8899">MSSDPFSATGPWLQSLDTDLQMGEQESVLNIKNQGLTTCSKLKPLTPSDRKIFAKQSFMPLNSLELLCPTSKANLVLANSNG</sequence>
<dbReference type="AlphaFoldDB" id="A0A915JAA6"/>
<reference evidence="2" key="1">
    <citation type="submission" date="2022-11" db="UniProtKB">
        <authorList>
            <consortium name="WormBaseParasite"/>
        </authorList>
    </citation>
    <scope>IDENTIFICATION</scope>
</reference>